<dbReference type="AlphaFoldDB" id="A0A2H3CNJ7"/>
<dbReference type="STRING" id="47427.A0A2H3CNJ7"/>
<dbReference type="InParanoid" id="A0A2H3CNJ7"/>
<sequence>MLLEPHERVKAVYFCSNQSMVVIDLIIAFTDWAERELEQLDILVENVGVATSEYKQVEGWEGTLPTSNLGPGLLTIHMIPKLLETARKYSVVPRQVIVASDMHYWTAIEKDVIAAPNILAKLSDEDLHKRGRESPVLQWQIAQCSPYSISATRVPSLPAIIVNPGSCHSGLQTSIPAE</sequence>
<evidence type="ECO:0008006" key="3">
    <source>
        <dbReference type="Google" id="ProtNLM"/>
    </source>
</evidence>
<dbReference type="Gene3D" id="3.40.50.720">
    <property type="entry name" value="NAD(P)-binding Rossmann-like Domain"/>
    <property type="match status" value="1"/>
</dbReference>
<reference evidence="2" key="1">
    <citation type="journal article" date="2017" name="Nat. Ecol. Evol.">
        <title>Genome expansion and lineage-specific genetic innovations in the forest pathogenic fungi Armillaria.</title>
        <authorList>
            <person name="Sipos G."/>
            <person name="Prasanna A.N."/>
            <person name="Walter M.C."/>
            <person name="O'Connor E."/>
            <person name="Balint B."/>
            <person name="Krizsan K."/>
            <person name="Kiss B."/>
            <person name="Hess J."/>
            <person name="Varga T."/>
            <person name="Slot J."/>
            <person name="Riley R."/>
            <person name="Boka B."/>
            <person name="Rigling D."/>
            <person name="Barry K."/>
            <person name="Lee J."/>
            <person name="Mihaltcheva S."/>
            <person name="LaButti K."/>
            <person name="Lipzen A."/>
            <person name="Waldron R."/>
            <person name="Moloney N.M."/>
            <person name="Sperisen C."/>
            <person name="Kredics L."/>
            <person name="Vagvoelgyi C."/>
            <person name="Patrignani A."/>
            <person name="Fitzpatrick D."/>
            <person name="Nagy I."/>
            <person name="Doyle S."/>
            <person name="Anderson J.B."/>
            <person name="Grigoriev I.V."/>
            <person name="Gueldener U."/>
            <person name="Muensterkoetter M."/>
            <person name="Nagy L.G."/>
        </authorList>
    </citation>
    <scope>NUCLEOTIDE SEQUENCE [LARGE SCALE GENOMIC DNA]</scope>
    <source>
        <strain evidence="2">Ar21-2</strain>
    </source>
</reference>
<evidence type="ECO:0000313" key="1">
    <source>
        <dbReference type="EMBL" id="PBK84595.1"/>
    </source>
</evidence>
<dbReference type="InterPro" id="IPR036291">
    <property type="entry name" value="NAD(P)-bd_dom_sf"/>
</dbReference>
<gene>
    <name evidence="1" type="ORF">ARMGADRAFT_1037071</name>
</gene>
<proteinExistence type="predicted"/>
<dbReference type="EMBL" id="KZ293697">
    <property type="protein sequence ID" value="PBK84595.1"/>
    <property type="molecule type" value="Genomic_DNA"/>
</dbReference>
<protein>
    <recommendedName>
        <fullName evidence="3">NAD(P)-binding protein</fullName>
    </recommendedName>
</protein>
<accession>A0A2H3CNJ7</accession>
<name>A0A2H3CNJ7_ARMGA</name>
<organism evidence="1 2">
    <name type="scientific">Armillaria gallica</name>
    <name type="common">Bulbous honey fungus</name>
    <name type="synonym">Armillaria bulbosa</name>
    <dbReference type="NCBI Taxonomy" id="47427"/>
    <lineage>
        <taxon>Eukaryota</taxon>
        <taxon>Fungi</taxon>
        <taxon>Dikarya</taxon>
        <taxon>Basidiomycota</taxon>
        <taxon>Agaricomycotina</taxon>
        <taxon>Agaricomycetes</taxon>
        <taxon>Agaricomycetidae</taxon>
        <taxon>Agaricales</taxon>
        <taxon>Marasmiineae</taxon>
        <taxon>Physalacriaceae</taxon>
        <taxon>Armillaria</taxon>
    </lineage>
</organism>
<dbReference type="SUPFAM" id="SSF51735">
    <property type="entry name" value="NAD(P)-binding Rossmann-fold domains"/>
    <property type="match status" value="1"/>
</dbReference>
<evidence type="ECO:0000313" key="2">
    <source>
        <dbReference type="Proteomes" id="UP000217790"/>
    </source>
</evidence>
<keyword evidence="2" id="KW-1185">Reference proteome</keyword>
<dbReference type="Proteomes" id="UP000217790">
    <property type="component" value="Unassembled WGS sequence"/>
</dbReference>
<dbReference type="OrthoDB" id="542013at2759"/>